<proteinExistence type="predicted"/>
<comment type="caution">
    <text evidence="1">The sequence shown here is derived from an EMBL/GenBank/DDBJ whole genome shotgun (WGS) entry which is preliminary data.</text>
</comment>
<organism evidence="1 2">
    <name type="scientific">Zosterops borbonicus</name>
    <dbReference type="NCBI Taxonomy" id="364589"/>
    <lineage>
        <taxon>Eukaryota</taxon>
        <taxon>Metazoa</taxon>
        <taxon>Chordata</taxon>
        <taxon>Craniata</taxon>
        <taxon>Vertebrata</taxon>
        <taxon>Euteleostomi</taxon>
        <taxon>Archelosauria</taxon>
        <taxon>Archosauria</taxon>
        <taxon>Dinosauria</taxon>
        <taxon>Saurischia</taxon>
        <taxon>Theropoda</taxon>
        <taxon>Coelurosauria</taxon>
        <taxon>Aves</taxon>
        <taxon>Neognathae</taxon>
        <taxon>Neoaves</taxon>
        <taxon>Telluraves</taxon>
        <taxon>Australaves</taxon>
        <taxon>Passeriformes</taxon>
        <taxon>Sylvioidea</taxon>
        <taxon>Zosteropidae</taxon>
        <taxon>Zosterops</taxon>
    </lineage>
</organism>
<gene>
    <name evidence="1" type="ORF">HGM15179_006533</name>
</gene>
<dbReference type="EMBL" id="SWJQ01000145">
    <property type="protein sequence ID" value="TRZ20566.1"/>
    <property type="molecule type" value="Genomic_DNA"/>
</dbReference>
<protein>
    <submittedName>
        <fullName evidence="1">Uncharacterized protein</fullName>
    </submittedName>
</protein>
<evidence type="ECO:0000313" key="1">
    <source>
        <dbReference type="EMBL" id="TRZ20566.1"/>
    </source>
</evidence>
<dbReference type="AlphaFoldDB" id="A0A8K1LNY1"/>
<name>A0A8K1LNY1_9PASS</name>
<keyword evidence="2" id="KW-1185">Reference proteome</keyword>
<sequence>MQLRWGWKGTAKESLELQKDLSHGACVAGGKAQALCLRSSQGLQFSTETKDKLKATPVRSLEGVFPSKLKTDARSHLGRVPSALLLELWAFSQPNTEVKQWYYQSSYPTNSDEEGSLAYGLAYCLGQD</sequence>
<dbReference type="Proteomes" id="UP000796761">
    <property type="component" value="Unassembled WGS sequence"/>
</dbReference>
<reference evidence="1" key="1">
    <citation type="submission" date="2019-04" db="EMBL/GenBank/DDBJ databases">
        <title>Genome assembly of Zosterops borbonicus 15179.</title>
        <authorList>
            <person name="Leroy T."/>
            <person name="Anselmetti Y."/>
            <person name="Tilak M.-K."/>
            <person name="Nabholz B."/>
        </authorList>
    </citation>
    <scope>NUCLEOTIDE SEQUENCE</scope>
    <source>
        <strain evidence="1">HGM_15179</strain>
        <tissue evidence="1">Muscle</tissue>
    </source>
</reference>
<accession>A0A8K1LNY1</accession>
<evidence type="ECO:0000313" key="2">
    <source>
        <dbReference type="Proteomes" id="UP000796761"/>
    </source>
</evidence>